<dbReference type="Pfam" id="PF01584">
    <property type="entry name" value="CheW"/>
    <property type="match status" value="1"/>
</dbReference>
<dbReference type="SMART" id="SM00260">
    <property type="entry name" value="CheW"/>
    <property type="match status" value="1"/>
</dbReference>
<dbReference type="PANTHER" id="PTHR22617:SF43">
    <property type="entry name" value="PROTEIN PILI"/>
    <property type="match status" value="1"/>
</dbReference>
<evidence type="ECO:0000313" key="3">
    <source>
        <dbReference type="EMBL" id="QEA08069.1"/>
    </source>
</evidence>
<name>A0A5B8REI7_9ZZZZ</name>
<dbReference type="EMBL" id="MN079744">
    <property type="protein sequence ID" value="QEA08069.1"/>
    <property type="molecule type" value="Genomic_DNA"/>
</dbReference>
<dbReference type="EMBL" id="MN079193">
    <property type="protein sequence ID" value="QEA07021.1"/>
    <property type="molecule type" value="Genomic_DNA"/>
</dbReference>
<dbReference type="InterPro" id="IPR002545">
    <property type="entry name" value="CheW-lke_dom"/>
</dbReference>
<dbReference type="PROSITE" id="PS50851">
    <property type="entry name" value="CHEW"/>
    <property type="match status" value="1"/>
</dbReference>
<dbReference type="Gene3D" id="2.30.30.40">
    <property type="entry name" value="SH3 Domains"/>
    <property type="match status" value="1"/>
</dbReference>
<feature type="domain" description="CheW-like" evidence="1">
    <location>
        <begin position="33"/>
        <end position="176"/>
    </location>
</feature>
<dbReference type="InterPro" id="IPR036061">
    <property type="entry name" value="CheW-like_dom_sf"/>
</dbReference>
<dbReference type="GO" id="GO:0006935">
    <property type="term" value="P:chemotaxis"/>
    <property type="evidence" value="ECO:0007669"/>
    <property type="project" value="InterPro"/>
</dbReference>
<dbReference type="InterPro" id="IPR039315">
    <property type="entry name" value="CheW"/>
</dbReference>
<evidence type="ECO:0000259" key="1">
    <source>
        <dbReference type="PROSITE" id="PS50851"/>
    </source>
</evidence>
<evidence type="ECO:0000313" key="2">
    <source>
        <dbReference type="EMBL" id="QEA07021.1"/>
    </source>
</evidence>
<proteinExistence type="predicted"/>
<gene>
    <name evidence="2" type="ORF">KBTEX_03365</name>
    <name evidence="3" type="ORF">KBTEX_04437</name>
</gene>
<dbReference type="AlphaFoldDB" id="A0A5B8REI7"/>
<dbReference type="PANTHER" id="PTHR22617">
    <property type="entry name" value="CHEMOTAXIS SENSOR HISTIDINE KINASE-RELATED"/>
    <property type="match status" value="1"/>
</dbReference>
<dbReference type="Gene3D" id="2.40.50.180">
    <property type="entry name" value="CheA-289, Domain 4"/>
    <property type="match status" value="1"/>
</dbReference>
<organism evidence="2">
    <name type="scientific">uncultured organism</name>
    <dbReference type="NCBI Taxonomy" id="155900"/>
    <lineage>
        <taxon>unclassified sequences</taxon>
        <taxon>environmental samples</taxon>
    </lineage>
</organism>
<reference evidence="2" key="1">
    <citation type="submission" date="2019-06" db="EMBL/GenBank/DDBJ databases">
        <authorList>
            <person name="Murdoch R.W."/>
            <person name="Fathepure B."/>
        </authorList>
    </citation>
    <scope>NUCLEOTIDE SEQUENCE</scope>
</reference>
<accession>A0A5B8REI7</accession>
<dbReference type="GO" id="GO:0007165">
    <property type="term" value="P:signal transduction"/>
    <property type="evidence" value="ECO:0007669"/>
    <property type="project" value="InterPro"/>
</dbReference>
<dbReference type="SUPFAM" id="SSF50341">
    <property type="entry name" value="CheW-like"/>
    <property type="match status" value="1"/>
</dbReference>
<protein>
    <recommendedName>
        <fullName evidence="1">CheW-like domain-containing protein</fullName>
    </recommendedName>
</protein>
<sequence>MQAIAPFPELRRLQRLGLASQAALPAREEAPSEWAGVAFRLGSRHLLAPMDEVMEVVTPPALARVPHAQGWVLGIANIRGTLVPVSDLGAFLGLGAAADSPVARVLVIAQGDAQAGVLVDELYGMRHLPAAAERMPGEDERAAQGAAADYITAVFEQAGSRWPVFSMSALAGDPAFLRASA</sequence>